<dbReference type="PANTHER" id="PTHR21064:SF6">
    <property type="entry name" value="AMINOGLYCOSIDE PHOSPHOTRANSFERASE DOMAIN-CONTAINING PROTEIN"/>
    <property type="match status" value="1"/>
</dbReference>
<feature type="domain" description="Aminoglycoside phosphotransferase" evidence="2">
    <location>
        <begin position="25"/>
        <end position="263"/>
    </location>
</feature>
<reference evidence="4" key="1">
    <citation type="journal article" date="2019" name="Int. J. Syst. Evol. Microbiol.">
        <title>The Global Catalogue of Microorganisms (GCM) 10K type strain sequencing project: providing services to taxonomists for standard genome sequencing and annotation.</title>
        <authorList>
            <consortium name="The Broad Institute Genomics Platform"/>
            <consortium name="The Broad Institute Genome Sequencing Center for Infectious Disease"/>
            <person name="Wu L."/>
            <person name="Ma J."/>
        </authorList>
    </citation>
    <scope>NUCLEOTIDE SEQUENCE [LARGE SCALE GENOMIC DNA]</scope>
    <source>
        <strain evidence="4">CGMCC 1.12942</strain>
    </source>
</reference>
<sequence length="321" mass="37015">MNQRIREDIFQRVEELFAKEIADFETVHRGLLNLKWIVTFDDRTTVFVKQYHPARYSGKLSFVKTALSIQEAVQKQGIRCPKIHSFDGGYLMTSSQGEVFTVLETMSGSNVPPGQAGHGQMFSLGRELGKLHQALSAIPPTPLYWTPDKARIRKKWENQMSLALKQHPSARVICMLHKQKEILDTLDFSLFEECRKGWAHWDMHMDNVLFEGGHVSAILDFDRMRYVYPDLDVARAVLSGCFSAADGMNGETVTAFLNGYREMVLDYGVKDFVRALRLLWTKESGWWITADIEGRSANPQRFFEEIAWLQENWNQLDDMLR</sequence>
<dbReference type="EMBL" id="JBHTBW010000041">
    <property type="protein sequence ID" value="MFC7441964.1"/>
    <property type="molecule type" value="Genomic_DNA"/>
</dbReference>
<name>A0ABW2RLQ2_9BACL</name>
<organism evidence="3 4">
    <name type="scientific">Laceyella putida</name>
    <dbReference type="NCBI Taxonomy" id="110101"/>
    <lineage>
        <taxon>Bacteria</taxon>
        <taxon>Bacillati</taxon>
        <taxon>Bacillota</taxon>
        <taxon>Bacilli</taxon>
        <taxon>Bacillales</taxon>
        <taxon>Thermoactinomycetaceae</taxon>
        <taxon>Laceyella</taxon>
    </lineage>
</organism>
<evidence type="ECO:0000259" key="2">
    <source>
        <dbReference type="Pfam" id="PF01636"/>
    </source>
</evidence>
<comment type="caution">
    <text evidence="3">The sequence shown here is derived from an EMBL/GenBank/DDBJ whole genome shotgun (WGS) entry which is preliminary data.</text>
</comment>
<dbReference type="Pfam" id="PF01636">
    <property type="entry name" value="APH"/>
    <property type="match status" value="1"/>
</dbReference>
<keyword evidence="4" id="KW-1185">Reference proteome</keyword>
<dbReference type="SUPFAM" id="SSF56112">
    <property type="entry name" value="Protein kinase-like (PK-like)"/>
    <property type="match status" value="1"/>
</dbReference>
<proteinExistence type="inferred from homology"/>
<dbReference type="InterPro" id="IPR050249">
    <property type="entry name" value="Pseudomonas-type_ThrB"/>
</dbReference>
<gene>
    <name evidence="3" type="ORF">ACFQNG_12760</name>
</gene>
<accession>A0ABW2RLQ2</accession>
<dbReference type="Gene3D" id="3.90.1200.10">
    <property type="match status" value="1"/>
</dbReference>
<dbReference type="InterPro" id="IPR002575">
    <property type="entry name" value="Aminoglycoside_PTrfase"/>
</dbReference>
<evidence type="ECO:0000256" key="1">
    <source>
        <dbReference type="ARBA" id="ARBA00038240"/>
    </source>
</evidence>
<dbReference type="Gene3D" id="3.30.200.20">
    <property type="entry name" value="Phosphorylase Kinase, domain 1"/>
    <property type="match status" value="1"/>
</dbReference>
<evidence type="ECO:0000313" key="3">
    <source>
        <dbReference type="EMBL" id="MFC7441964.1"/>
    </source>
</evidence>
<dbReference type="RefSeq" id="WP_379865529.1">
    <property type="nucleotide sequence ID" value="NZ_JBHTBW010000041.1"/>
</dbReference>
<dbReference type="PANTHER" id="PTHR21064">
    <property type="entry name" value="AMINOGLYCOSIDE PHOSPHOTRANSFERASE DOMAIN-CONTAINING PROTEIN-RELATED"/>
    <property type="match status" value="1"/>
</dbReference>
<dbReference type="InterPro" id="IPR011009">
    <property type="entry name" value="Kinase-like_dom_sf"/>
</dbReference>
<evidence type="ECO:0000313" key="4">
    <source>
        <dbReference type="Proteomes" id="UP001596500"/>
    </source>
</evidence>
<comment type="similarity">
    <text evidence="1">Belongs to the pseudomonas-type ThrB family.</text>
</comment>
<protein>
    <submittedName>
        <fullName evidence="3">Phosphotransferase</fullName>
    </submittedName>
</protein>
<dbReference type="Proteomes" id="UP001596500">
    <property type="component" value="Unassembled WGS sequence"/>
</dbReference>